<keyword evidence="6" id="KW-0812">Transmembrane</keyword>
<dbReference type="Pfam" id="PF00067">
    <property type="entry name" value="p450"/>
    <property type="match status" value="1"/>
</dbReference>
<dbReference type="InterPro" id="IPR002403">
    <property type="entry name" value="Cyt_P450_E_grp-IV"/>
</dbReference>
<evidence type="ECO:0000256" key="8">
    <source>
        <dbReference type="ARBA" id="ARBA00022989"/>
    </source>
</evidence>
<dbReference type="GO" id="GO:0005506">
    <property type="term" value="F:iron ion binding"/>
    <property type="evidence" value="ECO:0007669"/>
    <property type="project" value="InterPro"/>
</dbReference>
<comment type="pathway">
    <text evidence="3">Secondary metabolite biosynthesis; terpenoid biosynthesis.</text>
</comment>
<dbReference type="InterPro" id="IPR050121">
    <property type="entry name" value="Cytochrome_P450_monoxygenase"/>
</dbReference>
<protein>
    <submittedName>
        <fullName evidence="14">Cytochrome P450</fullName>
    </submittedName>
</protein>
<keyword evidence="8" id="KW-1133">Transmembrane helix</keyword>
<reference evidence="14 15" key="1">
    <citation type="journal article" date="2015" name="Fungal Genet. Biol.">
        <title>Evolution of novel wood decay mechanisms in Agaricales revealed by the genome sequences of Fistulina hepatica and Cylindrobasidium torrendii.</title>
        <authorList>
            <person name="Floudas D."/>
            <person name="Held B.W."/>
            <person name="Riley R."/>
            <person name="Nagy L.G."/>
            <person name="Koehler G."/>
            <person name="Ransdell A.S."/>
            <person name="Younus H."/>
            <person name="Chow J."/>
            <person name="Chiniquy J."/>
            <person name="Lipzen A."/>
            <person name="Tritt A."/>
            <person name="Sun H."/>
            <person name="Haridas S."/>
            <person name="LaButti K."/>
            <person name="Ohm R.A."/>
            <person name="Kues U."/>
            <person name="Blanchette R.A."/>
            <person name="Grigoriev I.V."/>
            <person name="Minto R.E."/>
            <person name="Hibbett D.S."/>
        </authorList>
    </citation>
    <scope>NUCLEOTIDE SEQUENCE [LARGE SCALE GENOMIC DNA]</scope>
    <source>
        <strain evidence="14 15">FP15055 ss-10</strain>
    </source>
</reference>
<accession>A0A0D7B5E3</accession>
<keyword evidence="7 13" id="KW-0479">Metal-binding</keyword>
<dbReference type="GO" id="GO:0016705">
    <property type="term" value="F:oxidoreductase activity, acting on paired donors, with incorporation or reduction of molecular oxygen"/>
    <property type="evidence" value="ECO:0007669"/>
    <property type="project" value="InterPro"/>
</dbReference>
<evidence type="ECO:0000256" key="6">
    <source>
        <dbReference type="ARBA" id="ARBA00022692"/>
    </source>
</evidence>
<dbReference type="Gene3D" id="1.10.630.10">
    <property type="entry name" value="Cytochrome P450"/>
    <property type="match status" value="1"/>
</dbReference>
<evidence type="ECO:0000313" key="14">
    <source>
        <dbReference type="EMBL" id="KIY65773.1"/>
    </source>
</evidence>
<evidence type="ECO:0000256" key="7">
    <source>
        <dbReference type="ARBA" id="ARBA00022723"/>
    </source>
</evidence>
<evidence type="ECO:0000256" key="5">
    <source>
        <dbReference type="ARBA" id="ARBA00022617"/>
    </source>
</evidence>
<evidence type="ECO:0000256" key="12">
    <source>
        <dbReference type="ARBA" id="ARBA00023136"/>
    </source>
</evidence>
<keyword evidence="12" id="KW-0472">Membrane</keyword>
<gene>
    <name evidence="14" type="ORF">CYLTODRAFT_356265</name>
</gene>
<evidence type="ECO:0000256" key="13">
    <source>
        <dbReference type="PIRSR" id="PIRSR602403-1"/>
    </source>
</evidence>
<comment type="subcellular location">
    <subcellularLocation>
        <location evidence="2">Membrane</location>
    </subcellularLocation>
</comment>
<evidence type="ECO:0000256" key="9">
    <source>
        <dbReference type="ARBA" id="ARBA00023002"/>
    </source>
</evidence>
<evidence type="ECO:0000256" key="4">
    <source>
        <dbReference type="ARBA" id="ARBA00010617"/>
    </source>
</evidence>
<evidence type="ECO:0000256" key="2">
    <source>
        <dbReference type="ARBA" id="ARBA00004370"/>
    </source>
</evidence>
<dbReference type="InterPro" id="IPR001128">
    <property type="entry name" value="Cyt_P450"/>
</dbReference>
<evidence type="ECO:0000313" key="15">
    <source>
        <dbReference type="Proteomes" id="UP000054007"/>
    </source>
</evidence>
<dbReference type="GO" id="GO:0020037">
    <property type="term" value="F:heme binding"/>
    <property type="evidence" value="ECO:0007669"/>
    <property type="project" value="InterPro"/>
</dbReference>
<organism evidence="14 15">
    <name type="scientific">Cylindrobasidium torrendii FP15055 ss-10</name>
    <dbReference type="NCBI Taxonomy" id="1314674"/>
    <lineage>
        <taxon>Eukaryota</taxon>
        <taxon>Fungi</taxon>
        <taxon>Dikarya</taxon>
        <taxon>Basidiomycota</taxon>
        <taxon>Agaricomycotina</taxon>
        <taxon>Agaricomycetes</taxon>
        <taxon>Agaricomycetidae</taxon>
        <taxon>Agaricales</taxon>
        <taxon>Marasmiineae</taxon>
        <taxon>Physalacriaceae</taxon>
        <taxon>Cylindrobasidium</taxon>
    </lineage>
</organism>
<keyword evidence="10 13" id="KW-0408">Iron</keyword>
<keyword evidence="5 13" id="KW-0349">Heme</keyword>
<evidence type="ECO:0000256" key="1">
    <source>
        <dbReference type="ARBA" id="ARBA00001971"/>
    </source>
</evidence>
<name>A0A0D7B5E3_9AGAR</name>
<dbReference type="SUPFAM" id="SSF48264">
    <property type="entry name" value="Cytochrome P450"/>
    <property type="match status" value="1"/>
</dbReference>
<dbReference type="PANTHER" id="PTHR24305">
    <property type="entry name" value="CYTOCHROME P450"/>
    <property type="match status" value="1"/>
</dbReference>
<dbReference type="PRINTS" id="PR00385">
    <property type="entry name" value="P450"/>
</dbReference>
<comment type="similarity">
    <text evidence="4">Belongs to the cytochrome P450 family.</text>
</comment>
<dbReference type="Proteomes" id="UP000054007">
    <property type="component" value="Unassembled WGS sequence"/>
</dbReference>
<dbReference type="GO" id="GO:0016020">
    <property type="term" value="C:membrane"/>
    <property type="evidence" value="ECO:0007669"/>
    <property type="project" value="UniProtKB-SubCell"/>
</dbReference>
<sequence length="185" mass="20509">LAYMLATHPADQQRLRAEVQAMYASKPANEPLSPADYDKLPFLDAVIKETFRLHAPIHTITRHVGVDEVVPLASPVTLQDGSQTTTFPVQKGDRLLLSLQTYNRRASFRVGQRRRSVAAEWNPNRFLDGRPINSNVGLFGNVMNFSAGVRSCIAWVFASVPAFPLYTSANTPPSQVDLSLVRFSV</sequence>
<comment type="cofactor">
    <cofactor evidence="1 13">
        <name>heme</name>
        <dbReference type="ChEBI" id="CHEBI:30413"/>
    </cofactor>
</comment>
<evidence type="ECO:0000256" key="3">
    <source>
        <dbReference type="ARBA" id="ARBA00004721"/>
    </source>
</evidence>
<keyword evidence="11" id="KW-0503">Monooxygenase</keyword>
<dbReference type="GO" id="GO:0004497">
    <property type="term" value="F:monooxygenase activity"/>
    <property type="evidence" value="ECO:0007669"/>
    <property type="project" value="UniProtKB-KW"/>
</dbReference>
<evidence type="ECO:0000256" key="11">
    <source>
        <dbReference type="ARBA" id="ARBA00023033"/>
    </source>
</evidence>
<proteinExistence type="inferred from homology"/>
<dbReference type="OrthoDB" id="1470350at2759"/>
<feature type="binding site" description="axial binding residue" evidence="13">
    <location>
        <position position="152"/>
    </location>
    <ligand>
        <name>heme</name>
        <dbReference type="ChEBI" id="CHEBI:30413"/>
    </ligand>
    <ligandPart>
        <name>Fe</name>
        <dbReference type="ChEBI" id="CHEBI:18248"/>
    </ligandPart>
</feature>
<keyword evidence="15" id="KW-1185">Reference proteome</keyword>
<dbReference type="AlphaFoldDB" id="A0A0D7B5E3"/>
<dbReference type="STRING" id="1314674.A0A0D7B5E3"/>
<evidence type="ECO:0000256" key="10">
    <source>
        <dbReference type="ARBA" id="ARBA00023004"/>
    </source>
</evidence>
<dbReference type="PANTHER" id="PTHR24305:SF166">
    <property type="entry name" value="CYTOCHROME P450 12A4, MITOCHONDRIAL-RELATED"/>
    <property type="match status" value="1"/>
</dbReference>
<dbReference type="EMBL" id="KN880577">
    <property type="protein sequence ID" value="KIY65773.1"/>
    <property type="molecule type" value="Genomic_DNA"/>
</dbReference>
<dbReference type="InterPro" id="IPR036396">
    <property type="entry name" value="Cyt_P450_sf"/>
</dbReference>
<dbReference type="PRINTS" id="PR00465">
    <property type="entry name" value="EP450IV"/>
</dbReference>
<feature type="non-terminal residue" evidence="14">
    <location>
        <position position="1"/>
    </location>
</feature>
<keyword evidence="9" id="KW-0560">Oxidoreductase</keyword>